<keyword evidence="5" id="KW-0663">Pyridoxal phosphate</keyword>
<comment type="similarity">
    <text evidence="2">Belongs to the class-I pyridoxal-phosphate-dependent aminotransferase family.</text>
</comment>
<dbReference type="InterPro" id="IPR004839">
    <property type="entry name" value="Aminotransferase_I/II_large"/>
</dbReference>
<dbReference type="EMBL" id="JBHSYQ010000005">
    <property type="protein sequence ID" value="MFC6998404.1"/>
    <property type="molecule type" value="Genomic_DNA"/>
</dbReference>
<accession>A0ABW2DKP7</accession>
<evidence type="ECO:0000256" key="1">
    <source>
        <dbReference type="ARBA" id="ARBA00001933"/>
    </source>
</evidence>
<evidence type="ECO:0000259" key="7">
    <source>
        <dbReference type="Pfam" id="PF00155"/>
    </source>
</evidence>
<dbReference type="InterPro" id="IPR051926">
    <property type="entry name" value="Ala_Aminotransferase"/>
</dbReference>
<keyword evidence="4 8" id="KW-0808">Transferase</keyword>
<dbReference type="InterPro" id="IPR015422">
    <property type="entry name" value="PyrdxlP-dep_Trfase_small"/>
</dbReference>
<evidence type="ECO:0000313" key="8">
    <source>
        <dbReference type="EMBL" id="MFC6998404.1"/>
    </source>
</evidence>
<dbReference type="GO" id="GO:0008483">
    <property type="term" value="F:transaminase activity"/>
    <property type="evidence" value="ECO:0007669"/>
    <property type="project" value="UniProtKB-KW"/>
</dbReference>
<sequence length="403" mass="45366">MIQKSSRLDNVFYEIRGPIFEKAVDLEKQGYKITRLNIGNPAPFGFDTPDEIVHDMIVNLRNAQGYTDSKGLFAARKAIMHYSQSKQLPDVQVDDIIIGNGVSELILLSMQALLNDNDEILIPAPDYPLWTAAVNLSGGKAVHYLCDEASDWYPDLKDIESKITDRTKGLVIINPNNPTGAVYPKEVLQQLAQLAERHKLILFSDEIYDKILYDGVEHHSTAAFAPDTLCLTFSGLSKNYRAAGFRAGWVVMSGNKRMAASYIEGLNALASMRLCSNAPAQFAIQTALGGYQSINELILPQGRLYKQREACYQKLTSIEGITCVKPTGAFYMFPKIDVKKFNIKRDEQFVLDFLVDQHVLLVQGTGFNWPKQDHFRVVYLPTVVELDETLDKLALFLQDYRQQ</sequence>
<dbReference type="PANTHER" id="PTHR43488:SF2">
    <property type="entry name" value="GLUTAMATE-PYRUVATE AMINOTRANSFERASE ALAA"/>
    <property type="match status" value="1"/>
</dbReference>
<protein>
    <recommendedName>
        <fullName evidence="6">alanine transaminase</fullName>
        <ecNumber evidence="6">2.6.1.2</ecNumber>
    </recommendedName>
</protein>
<dbReference type="EC" id="2.6.1.2" evidence="6"/>
<evidence type="ECO:0000256" key="6">
    <source>
        <dbReference type="ARBA" id="ARBA00026106"/>
    </source>
</evidence>
<dbReference type="Pfam" id="PF00155">
    <property type="entry name" value="Aminotran_1_2"/>
    <property type="match status" value="1"/>
</dbReference>
<dbReference type="RefSeq" id="WP_066617635.1">
    <property type="nucleotide sequence ID" value="NZ_JBHSYQ010000005.1"/>
</dbReference>
<dbReference type="Gene3D" id="3.40.640.10">
    <property type="entry name" value="Type I PLP-dependent aspartate aminotransferase-like (Major domain)"/>
    <property type="match status" value="1"/>
</dbReference>
<dbReference type="CDD" id="cd00609">
    <property type="entry name" value="AAT_like"/>
    <property type="match status" value="1"/>
</dbReference>
<comment type="caution">
    <text evidence="8">The sequence shown here is derived from an EMBL/GenBank/DDBJ whole genome shotgun (WGS) entry which is preliminary data.</text>
</comment>
<comment type="cofactor">
    <cofactor evidence="1">
        <name>pyridoxal 5'-phosphate</name>
        <dbReference type="ChEBI" id="CHEBI:597326"/>
    </cofactor>
</comment>
<gene>
    <name evidence="8" type="ORF">ACFQHR_12265</name>
</gene>
<feature type="domain" description="Aminotransferase class I/classII large" evidence="7">
    <location>
        <begin position="33"/>
        <end position="392"/>
    </location>
</feature>
<keyword evidence="3 8" id="KW-0032">Aminotransferase</keyword>
<evidence type="ECO:0000256" key="2">
    <source>
        <dbReference type="ARBA" id="ARBA00007441"/>
    </source>
</evidence>
<evidence type="ECO:0000256" key="4">
    <source>
        <dbReference type="ARBA" id="ARBA00022679"/>
    </source>
</evidence>
<dbReference type="Proteomes" id="UP001596405">
    <property type="component" value="Unassembled WGS sequence"/>
</dbReference>
<name>A0ABW2DKP7_9BACT</name>
<dbReference type="InterPro" id="IPR015421">
    <property type="entry name" value="PyrdxlP-dep_Trfase_major"/>
</dbReference>
<evidence type="ECO:0000256" key="5">
    <source>
        <dbReference type="ARBA" id="ARBA00022898"/>
    </source>
</evidence>
<organism evidence="8 9">
    <name type="scientific">Rufibacter roseus</name>
    <dbReference type="NCBI Taxonomy" id="1567108"/>
    <lineage>
        <taxon>Bacteria</taxon>
        <taxon>Pseudomonadati</taxon>
        <taxon>Bacteroidota</taxon>
        <taxon>Cytophagia</taxon>
        <taxon>Cytophagales</taxon>
        <taxon>Hymenobacteraceae</taxon>
        <taxon>Rufibacter</taxon>
    </lineage>
</organism>
<evidence type="ECO:0000313" key="9">
    <source>
        <dbReference type="Proteomes" id="UP001596405"/>
    </source>
</evidence>
<dbReference type="Gene3D" id="3.90.1150.10">
    <property type="entry name" value="Aspartate Aminotransferase, domain 1"/>
    <property type="match status" value="1"/>
</dbReference>
<evidence type="ECO:0000256" key="3">
    <source>
        <dbReference type="ARBA" id="ARBA00022576"/>
    </source>
</evidence>
<dbReference type="SUPFAM" id="SSF53383">
    <property type="entry name" value="PLP-dependent transferases"/>
    <property type="match status" value="1"/>
</dbReference>
<proteinExistence type="inferred from homology"/>
<dbReference type="InterPro" id="IPR015424">
    <property type="entry name" value="PyrdxlP-dep_Trfase"/>
</dbReference>
<keyword evidence="9" id="KW-1185">Reference proteome</keyword>
<reference evidence="9" key="1">
    <citation type="journal article" date="2019" name="Int. J. Syst. Evol. Microbiol.">
        <title>The Global Catalogue of Microorganisms (GCM) 10K type strain sequencing project: providing services to taxonomists for standard genome sequencing and annotation.</title>
        <authorList>
            <consortium name="The Broad Institute Genomics Platform"/>
            <consortium name="The Broad Institute Genome Sequencing Center for Infectious Disease"/>
            <person name="Wu L."/>
            <person name="Ma J."/>
        </authorList>
    </citation>
    <scope>NUCLEOTIDE SEQUENCE [LARGE SCALE GENOMIC DNA]</scope>
    <source>
        <strain evidence="9">CGMCC 4.7393</strain>
    </source>
</reference>
<dbReference type="PANTHER" id="PTHR43488">
    <property type="entry name" value="GLUTAMATE-PYRUVATE AMINOTRANSFERASE ALAA"/>
    <property type="match status" value="1"/>
</dbReference>